<keyword evidence="2" id="KW-0902">Two-component regulatory system</keyword>
<dbReference type="InterPro" id="IPR013655">
    <property type="entry name" value="PAS_fold_3"/>
</dbReference>
<sequence>MPNILENITILYVEEEESLRIRLVNNLKAVIKKVYVCNNGIEALSLYKKYEDSIDIIISTVNIPGINGIELLKEVRKIHKKIPFMINTMYLESELLLEAIEYDVTEYVSKSITIKDLLVKIAERHHERFSYMKMAAQEIEMTRYLDALNKVAIVSKTDLKGIITYVNEIFCEVAQYKESELLGKPHNIIRHPDMPKAAFKEMWETIQAGQKWQGKVKNKAKDGSPYFVNATIFPQYDEAGKDIIGYIAIRFLTTDDENEKREFKKKVIENLQDSRKKQLQLANENSKLETQLDKSNCRVFELENYIGSLQSSIKDLESKNLSKERQLNHYELQMHNVDESYLKKMENKKKEAEGRVGNIHDLRRDKDMLVKKNNDLESKLDELKKTILNSKLKDEDQRKRIRDLSDIVQDLEKKIRDYES</sequence>
<gene>
    <name evidence="10" type="ORF">LPB137_13725</name>
</gene>
<dbReference type="GO" id="GO:0032993">
    <property type="term" value="C:protein-DNA complex"/>
    <property type="evidence" value="ECO:0007669"/>
    <property type="project" value="TreeGrafter"/>
</dbReference>
<dbReference type="Gene3D" id="3.40.50.2300">
    <property type="match status" value="1"/>
</dbReference>
<reference evidence="10 11" key="1">
    <citation type="submission" date="2017-01" db="EMBL/GenBank/DDBJ databases">
        <title>Genome sequencing of Arcobacter sp. LPB0137.</title>
        <authorList>
            <person name="Lee G.-W."/>
            <person name="Yi H."/>
        </authorList>
    </citation>
    <scope>NUCLEOTIDE SEQUENCE [LARGE SCALE GENOMIC DNA]</scope>
    <source>
        <strain evidence="10 11">LPB0137</strain>
    </source>
</reference>
<protein>
    <recommendedName>
        <fullName evidence="12">Response regulatory domain-containing protein</fullName>
    </recommendedName>
</protein>
<keyword evidence="7" id="KW-0175">Coiled coil</keyword>
<dbReference type="InterPro" id="IPR035965">
    <property type="entry name" value="PAS-like_dom_sf"/>
</dbReference>
<dbReference type="GO" id="GO:0005829">
    <property type="term" value="C:cytosol"/>
    <property type="evidence" value="ECO:0007669"/>
    <property type="project" value="TreeGrafter"/>
</dbReference>
<dbReference type="PANTHER" id="PTHR48111:SF1">
    <property type="entry name" value="TWO-COMPONENT RESPONSE REGULATOR ORR33"/>
    <property type="match status" value="1"/>
</dbReference>
<dbReference type="RefSeq" id="WP_076089032.1">
    <property type="nucleotide sequence ID" value="NZ_CP019070.1"/>
</dbReference>
<evidence type="ECO:0000256" key="7">
    <source>
        <dbReference type="SAM" id="Coils"/>
    </source>
</evidence>
<dbReference type="Pfam" id="PF08447">
    <property type="entry name" value="PAS_3"/>
    <property type="match status" value="1"/>
</dbReference>
<dbReference type="PROSITE" id="PS50112">
    <property type="entry name" value="PAS"/>
    <property type="match status" value="1"/>
</dbReference>
<dbReference type="KEGG" id="alp:LPB137_13725"/>
<dbReference type="AlphaFoldDB" id="A0A1P8KQP7"/>
<keyword evidence="5" id="KW-0804">Transcription</keyword>
<keyword evidence="3" id="KW-0805">Transcription regulation</keyword>
<dbReference type="GO" id="GO:0000156">
    <property type="term" value="F:phosphorelay response regulator activity"/>
    <property type="evidence" value="ECO:0007669"/>
    <property type="project" value="TreeGrafter"/>
</dbReference>
<dbReference type="Gene3D" id="3.30.450.20">
    <property type="entry name" value="PAS domain"/>
    <property type="match status" value="1"/>
</dbReference>
<dbReference type="Pfam" id="PF00072">
    <property type="entry name" value="Response_reg"/>
    <property type="match status" value="1"/>
</dbReference>
<dbReference type="InterPro" id="IPR011006">
    <property type="entry name" value="CheY-like_superfamily"/>
</dbReference>
<keyword evidence="11" id="KW-1185">Reference proteome</keyword>
<dbReference type="PANTHER" id="PTHR48111">
    <property type="entry name" value="REGULATOR OF RPOS"/>
    <property type="match status" value="1"/>
</dbReference>
<evidence type="ECO:0000259" key="8">
    <source>
        <dbReference type="PROSITE" id="PS50110"/>
    </source>
</evidence>
<dbReference type="InterPro" id="IPR001789">
    <property type="entry name" value="Sig_transdc_resp-reg_receiver"/>
</dbReference>
<evidence type="ECO:0000256" key="1">
    <source>
        <dbReference type="ARBA" id="ARBA00022553"/>
    </source>
</evidence>
<dbReference type="CDD" id="cd00130">
    <property type="entry name" value="PAS"/>
    <property type="match status" value="1"/>
</dbReference>
<feature type="domain" description="PAS" evidence="9">
    <location>
        <begin position="137"/>
        <end position="209"/>
    </location>
</feature>
<dbReference type="SUPFAM" id="SSF52172">
    <property type="entry name" value="CheY-like"/>
    <property type="match status" value="1"/>
</dbReference>
<dbReference type="EMBL" id="CP019070">
    <property type="protein sequence ID" value="APW66843.1"/>
    <property type="molecule type" value="Genomic_DNA"/>
</dbReference>
<accession>A0A1P8KQP7</accession>
<dbReference type="GO" id="GO:0006355">
    <property type="term" value="P:regulation of DNA-templated transcription"/>
    <property type="evidence" value="ECO:0007669"/>
    <property type="project" value="TreeGrafter"/>
</dbReference>
<dbReference type="NCBIfam" id="TIGR00229">
    <property type="entry name" value="sensory_box"/>
    <property type="match status" value="1"/>
</dbReference>
<organism evidence="10 11">
    <name type="scientific">Poseidonibacter parvus</name>
    <dbReference type="NCBI Taxonomy" id="1850254"/>
    <lineage>
        <taxon>Bacteria</taxon>
        <taxon>Pseudomonadati</taxon>
        <taxon>Campylobacterota</taxon>
        <taxon>Epsilonproteobacteria</taxon>
        <taxon>Campylobacterales</taxon>
        <taxon>Arcobacteraceae</taxon>
        <taxon>Poseidonibacter</taxon>
    </lineage>
</organism>
<evidence type="ECO:0000256" key="6">
    <source>
        <dbReference type="PROSITE-ProRule" id="PRU00169"/>
    </source>
</evidence>
<keyword evidence="4" id="KW-0238">DNA-binding</keyword>
<proteinExistence type="predicted"/>
<dbReference type="InterPro" id="IPR000014">
    <property type="entry name" value="PAS"/>
</dbReference>
<dbReference type="STRING" id="1850254.LPB137_13725"/>
<evidence type="ECO:0000256" key="4">
    <source>
        <dbReference type="ARBA" id="ARBA00023125"/>
    </source>
</evidence>
<evidence type="ECO:0008006" key="12">
    <source>
        <dbReference type="Google" id="ProtNLM"/>
    </source>
</evidence>
<evidence type="ECO:0000313" key="10">
    <source>
        <dbReference type="EMBL" id="APW66843.1"/>
    </source>
</evidence>
<dbReference type="SMART" id="SM00448">
    <property type="entry name" value="REC"/>
    <property type="match status" value="1"/>
</dbReference>
<dbReference type="InterPro" id="IPR039420">
    <property type="entry name" value="WalR-like"/>
</dbReference>
<dbReference type="GO" id="GO:0000976">
    <property type="term" value="F:transcription cis-regulatory region binding"/>
    <property type="evidence" value="ECO:0007669"/>
    <property type="project" value="TreeGrafter"/>
</dbReference>
<feature type="coiled-coil region" evidence="7">
    <location>
        <begin position="271"/>
        <end position="414"/>
    </location>
</feature>
<dbReference type="PROSITE" id="PS50110">
    <property type="entry name" value="RESPONSE_REGULATORY"/>
    <property type="match status" value="1"/>
</dbReference>
<evidence type="ECO:0000259" key="9">
    <source>
        <dbReference type="PROSITE" id="PS50112"/>
    </source>
</evidence>
<evidence type="ECO:0000256" key="5">
    <source>
        <dbReference type="ARBA" id="ARBA00023163"/>
    </source>
</evidence>
<dbReference type="OrthoDB" id="5347550at2"/>
<dbReference type="SUPFAM" id="SSF55785">
    <property type="entry name" value="PYP-like sensor domain (PAS domain)"/>
    <property type="match status" value="1"/>
</dbReference>
<name>A0A1P8KQP7_9BACT</name>
<keyword evidence="1" id="KW-0597">Phosphoprotein</keyword>
<evidence type="ECO:0000256" key="2">
    <source>
        <dbReference type="ARBA" id="ARBA00023012"/>
    </source>
</evidence>
<evidence type="ECO:0000313" key="11">
    <source>
        <dbReference type="Proteomes" id="UP000186074"/>
    </source>
</evidence>
<evidence type="ECO:0000256" key="3">
    <source>
        <dbReference type="ARBA" id="ARBA00023015"/>
    </source>
</evidence>
<dbReference type="Proteomes" id="UP000186074">
    <property type="component" value="Chromosome"/>
</dbReference>
<comment type="caution">
    <text evidence="6">Lacks conserved residue(s) required for the propagation of feature annotation.</text>
</comment>
<feature type="domain" description="Response regulatory" evidence="8">
    <location>
        <begin position="9"/>
        <end position="125"/>
    </location>
</feature>